<evidence type="ECO:0000256" key="2">
    <source>
        <dbReference type="ARBA" id="ARBA00022723"/>
    </source>
</evidence>
<name>A0A7S6B6F0_9CAUD</name>
<evidence type="ECO:0000256" key="3">
    <source>
        <dbReference type="ARBA" id="ARBA00022801"/>
    </source>
</evidence>
<keyword evidence="2" id="KW-0479">Metal-binding</keyword>
<evidence type="ECO:0000313" key="7">
    <source>
        <dbReference type="Proteomes" id="UP000595519"/>
    </source>
</evidence>
<organism evidence="6 7">
    <name type="scientific">Pseudomonas phage vB_Pae_AM.P2</name>
    <dbReference type="NCBI Taxonomy" id="2731695"/>
    <lineage>
        <taxon>Viruses</taxon>
        <taxon>Duplodnaviria</taxon>
        <taxon>Heunggongvirae</taxon>
        <taxon>Uroviricota</taxon>
        <taxon>Caudoviricetes</taxon>
        <taxon>Schitoviridae</taxon>
        <taxon>Migulavirinae</taxon>
        <taxon>Luzseptimavirus</taxon>
        <taxon>Luzseptimavirus KPP21</taxon>
    </lineage>
</organism>
<dbReference type="Proteomes" id="UP000595519">
    <property type="component" value="Segment"/>
</dbReference>
<evidence type="ECO:0000256" key="1">
    <source>
        <dbReference type="ARBA" id="ARBA00006576"/>
    </source>
</evidence>
<dbReference type="InterPro" id="IPR015517">
    <property type="entry name" value="dCMP_deaminase-rel"/>
</dbReference>
<feature type="domain" description="CMP/dCMP-type deaminase" evidence="5">
    <location>
        <begin position="34"/>
        <end position="163"/>
    </location>
</feature>
<reference evidence="6 7" key="1">
    <citation type="journal article" date="2021" name="MSphere">
        <title>A Novel N4-Like Bacteriophage Isolated from a Wastewater Source in South India with Activity against Several Multidrug-Resistant Clinical Pseudomonas aeruginosa Isolates.</title>
        <authorList>
            <person name="Menon N.D."/>
            <person name="Kumar M.S."/>
            <person name="Satheesh Babu T.G."/>
            <person name="Bose S."/>
            <person name="Vijayakumar G."/>
            <person name="Baswe M."/>
            <person name="Chatterjee M."/>
            <person name="D'Silva J.R."/>
            <person name="Shetty K."/>
            <person name="Haripriyan J."/>
            <person name="Kumar A."/>
            <person name="Nair S."/>
            <person name="Somanath P."/>
            <person name="Nair B.G."/>
            <person name="Nizet V."/>
            <person name="Kumar G.B."/>
        </authorList>
    </citation>
    <scope>NUCLEOTIDE SEQUENCE [LARGE SCALE GENOMIC DNA]</scope>
</reference>
<sequence>MMVSSYMNVVASGLPATLHEESSMAKKPEPRSMKYCDLYMSIARNAANQSKAKRHVVGGVLVTKTGALFTGWNGTLPGEDNCCERGPWLSTEQRHKTTPSGVIHAEHNILAWASRSGVPLEDSHLWITRSPCIKCTEMLITHGVSALFYETAHDELAAFNLMQGHIKCFSWDSVIHHIRRHGSKGLTDAILKD</sequence>
<accession>A0A7S6B6F0</accession>
<dbReference type="InterPro" id="IPR016192">
    <property type="entry name" value="APOBEC/CMP_deaminase_Zn-bd"/>
</dbReference>
<dbReference type="InterPro" id="IPR016193">
    <property type="entry name" value="Cytidine_deaminase-like"/>
</dbReference>
<protein>
    <submittedName>
        <fullName evidence="6">Putative deoxyuridine 5'-triphosphate nucleotidohydrolase</fullName>
    </submittedName>
</protein>
<dbReference type="PROSITE" id="PS51747">
    <property type="entry name" value="CYT_DCMP_DEAMINASES_2"/>
    <property type="match status" value="1"/>
</dbReference>
<keyword evidence="3 6" id="KW-0378">Hydrolase</keyword>
<dbReference type="SUPFAM" id="SSF53927">
    <property type="entry name" value="Cytidine deaminase-like"/>
    <property type="match status" value="1"/>
</dbReference>
<gene>
    <name evidence="6" type="ORF">AMP2_gp099</name>
</gene>
<comment type="similarity">
    <text evidence="1">Belongs to the cytidine and deoxycytidylate deaminase family.</text>
</comment>
<evidence type="ECO:0000313" key="6">
    <source>
        <dbReference type="EMBL" id="QKE56047.1"/>
    </source>
</evidence>
<dbReference type="PANTHER" id="PTHR11086:SF18">
    <property type="entry name" value="DEOXYCYTIDYLATE DEAMINASE"/>
    <property type="match status" value="1"/>
</dbReference>
<proteinExistence type="inferred from homology"/>
<dbReference type="PROSITE" id="PS00903">
    <property type="entry name" value="CYT_DCMP_DEAMINASES_1"/>
    <property type="match status" value="1"/>
</dbReference>
<dbReference type="Gene3D" id="3.40.140.10">
    <property type="entry name" value="Cytidine Deaminase, domain 2"/>
    <property type="match status" value="1"/>
</dbReference>
<dbReference type="GO" id="GO:0004132">
    <property type="term" value="F:dCMP deaminase activity"/>
    <property type="evidence" value="ECO:0007669"/>
    <property type="project" value="TreeGrafter"/>
</dbReference>
<dbReference type="EMBL" id="MT416090">
    <property type="protein sequence ID" value="QKE56047.1"/>
    <property type="molecule type" value="Genomic_DNA"/>
</dbReference>
<dbReference type="InterPro" id="IPR002125">
    <property type="entry name" value="CMP_dCMP_dom"/>
</dbReference>
<evidence type="ECO:0000259" key="5">
    <source>
        <dbReference type="PROSITE" id="PS51747"/>
    </source>
</evidence>
<dbReference type="PANTHER" id="PTHR11086">
    <property type="entry name" value="DEOXYCYTIDYLATE DEAMINASE-RELATED"/>
    <property type="match status" value="1"/>
</dbReference>
<dbReference type="Pfam" id="PF00383">
    <property type="entry name" value="dCMP_cyt_deam_1"/>
    <property type="match status" value="1"/>
</dbReference>
<keyword evidence="4" id="KW-0862">Zinc</keyword>
<dbReference type="GO" id="GO:0008270">
    <property type="term" value="F:zinc ion binding"/>
    <property type="evidence" value="ECO:0007669"/>
    <property type="project" value="InterPro"/>
</dbReference>
<evidence type="ECO:0000256" key="4">
    <source>
        <dbReference type="ARBA" id="ARBA00022833"/>
    </source>
</evidence>